<protein>
    <submittedName>
        <fullName evidence="2">Uncharacterized protein</fullName>
    </submittedName>
</protein>
<sequence>MSKRGLGVIPMSLSQAFLTKTKLHLKIAPPNKSPKKKAKEDKGKSIGTGEFTHIPTIPHVPYPFALVGRKNRAPPKDVPTTSLIPHKNMLSIKLSDDKQALGGRQLMQQILTDKCIGSSSTTNKWVSFPQRKGL</sequence>
<dbReference type="EMBL" id="JASCZI010062642">
    <property type="protein sequence ID" value="MED6140697.1"/>
    <property type="molecule type" value="Genomic_DNA"/>
</dbReference>
<evidence type="ECO:0000256" key="1">
    <source>
        <dbReference type="SAM" id="MobiDB-lite"/>
    </source>
</evidence>
<keyword evidence="3" id="KW-1185">Reference proteome</keyword>
<dbReference type="Proteomes" id="UP001341840">
    <property type="component" value="Unassembled WGS sequence"/>
</dbReference>
<evidence type="ECO:0000313" key="2">
    <source>
        <dbReference type="EMBL" id="MED6140697.1"/>
    </source>
</evidence>
<feature type="region of interest" description="Disordered" evidence="1">
    <location>
        <begin position="26"/>
        <end position="52"/>
    </location>
</feature>
<evidence type="ECO:0000313" key="3">
    <source>
        <dbReference type="Proteomes" id="UP001341840"/>
    </source>
</evidence>
<gene>
    <name evidence="2" type="ORF">PIB30_095885</name>
</gene>
<accession>A0ABU6SWB9</accession>
<comment type="caution">
    <text evidence="2">The sequence shown here is derived from an EMBL/GenBank/DDBJ whole genome shotgun (WGS) entry which is preliminary data.</text>
</comment>
<proteinExistence type="predicted"/>
<reference evidence="2 3" key="1">
    <citation type="journal article" date="2023" name="Plants (Basel)">
        <title>Bridging the Gap: Combining Genomics and Transcriptomics Approaches to Understand Stylosanthes scabra, an Orphan Legume from the Brazilian Caatinga.</title>
        <authorList>
            <person name="Ferreira-Neto J.R.C."/>
            <person name="da Silva M.D."/>
            <person name="Binneck E."/>
            <person name="de Melo N.F."/>
            <person name="da Silva R.H."/>
            <person name="de Melo A.L.T.M."/>
            <person name="Pandolfi V."/>
            <person name="Bustamante F.O."/>
            <person name="Brasileiro-Vidal A.C."/>
            <person name="Benko-Iseppon A.M."/>
        </authorList>
    </citation>
    <scope>NUCLEOTIDE SEQUENCE [LARGE SCALE GENOMIC DNA]</scope>
    <source>
        <tissue evidence="2">Leaves</tissue>
    </source>
</reference>
<name>A0ABU6SWB9_9FABA</name>
<organism evidence="2 3">
    <name type="scientific">Stylosanthes scabra</name>
    <dbReference type="NCBI Taxonomy" id="79078"/>
    <lineage>
        <taxon>Eukaryota</taxon>
        <taxon>Viridiplantae</taxon>
        <taxon>Streptophyta</taxon>
        <taxon>Embryophyta</taxon>
        <taxon>Tracheophyta</taxon>
        <taxon>Spermatophyta</taxon>
        <taxon>Magnoliopsida</taxon>
        <taxon>eudicotyledons</taxon>
        <taxon>Gunneridae</taxon>
        <taxon>Pentapetalae</taxon>
        <taxon>rosids</taxon>
        <taxon>fabids</taxon>
        <taxon>Fabales</taxon>
        <taxon>Fabaceae</taxon>
        <taxon>Papilionoideae</taxon>
        <taxon>50 kb inversion clade</taxon>
        <taxon>dalbergioids sensu lato</taxon>
        <taxon>Dalbergieae</taxon>
        <taxon>Pterocarpus clade</taxon>
        <taxon>Stylosanthes</taxon>
    </lineage>
</organism>